<feature type="domain" description="Endonuclease GajA/Old nuclease/RecF-like AAA" evidence="1">
    <location>
        <begin position="47"/>
        <end position="423"/>
    </location>
</feature>
<dbReference type="SUPFAM" id="SSF52540">
    <property type="entry name" value="P-loop containing nucleoside triphosphate hydrolases"/>
    <property type="match status" value="1"/>
</dbReference>
<sequence length="544" mass="62348">MINKMNLETCYVDFLELESHVINEDYLKESVELQKLISTLNESKFHLNKIGIHDFKRIRELQISLEDDLTVFVGDNGFGKSTILDAIAIVLSWLRSNIEKESKPGTYIKSHEVNNSVDVEYASIDANIKLKDFNTSILITKAKEGAYYSRNNELLEVKKLASIYRLVNKYVDNASLPLMAYYSIARSYIGGGVDRKRKNAKTKTVWSKFDVYDEIEFDRNDFTDFFQWLVFLHNRASQEKLSESQTTINALFSDIQSLKATLTQLSAIDNIDSTVIKGLELSLKEKLNYMKSLQSGEHKFNNAVSLYDSVINTILKFLPEFQWIKLVYGDDDYKIILKKGEVELDIQQLSQGEKTIFTLVGDLARRLILLNPNLSNPLLGYGIVLIDEIDLHLHPQWQQTIIERLTSTFPNVQFVITTHSPQVLSTVSSRSVRILQEVEVDGVNDLIVSHPDYQIKGVSNQDALLYGMRTDPIPSTKENGWLEEYKKLVELNRYSSDEALLLREKVVKHFGLDHPLVQECDDLISVLEFKNKINQHFSGSKDIK</sequence>
<dbReference type="GO" id="GO:0000731">
    <property type="term" value="P:DNA synthesis involved in DNA repair"/>
    <property type="evidence" value="ECO:0007669"/>
    <property type="project" value="TreeGrafter"/>
</dbReference>
<dbReference type="AlphaFoldDB" id="A0A5T5EW03"/>
<dbReference type="InterPro" id="IPR027417">
    <property type="entry name" value="P-loop_NTPase"/>
</dbReference>
<evidence type="ECO:0000313" key="2">
    <source>
        <dbReference type="EMBL" id="EAM3605508.1"/>
    </source>
</evidence>
<comment type="caution">
    <text evidence="5">The sequence shown here is derived from an EMBL/GenBank/DDBJ whole genome shotgun (WGS) entry which is preliminary data.</text>
</comment>
<accession>A0A5T5EW03</accession>
<reference evidence="5" key="1">
    <citation type="submission" date="2018-06" db="EMBL/GenBank/DDBJ databases">
        <authorList>
            <consortium name="PulseNet: The National Subtyping Network for Foodborne Disease Surveillance"/>
            <person name="Tarr C.L."/>
            <person name="Trees E."/>
            <person name="Katz L.S."/>
            <person name="Carleton-Romer H.A."/>
            <person name="Stroika S."/>
            <person name="Kucerova Z."/>
            <person name="Roache K.F."/>
            <person name="Sabol A.L."/>
            <person name="Besser J."/>
            <person name="Gerner-Smidt P."/>
        </authorList>
    </citation>
    <scope>NUCLEOTIDE SEQUENCE</scope>
    <source>
        <strain evidence="5">PNUSAS043491</strain>
        <strain evidence="6">PNUSAS044035</strain>
        <strain evidence="3">PNUSAS054351</strain>
        <strain evidence="2">PNUSAS054764</strain>
        <strain evidence="4">PNUSAS061829</strain>
    </source>
</reference>
<dbReference type="CDD" id="cd00267">
    <property type="entry name" value="ABC_ATPase"/>
    <property type="match status" value="1"/>
</dbReference>
<gene>
    <name evidence="7" type="ORF">CHZ14_04735</name>
    <name evidence="2" type="ORF">D6137_04910</name>
    <name evidence="3" type="ORF">D7A58_23875</name>
    <name evidence="5" type="ORF">DP387_24200</name>
    <name evidence="6" type="ORF">DRI59_03210</name>
    <name evidence="4" type="ORF">EKV96_07615</name>
</gene>
<dbReference type="RefSeq" id="WP_023135321.1">
    <property type="nucleotide sequence ID" value="NZ_JBBMYZ010000002.1"/>
</dbReference>
<protein>
    <submittedName>
        <fullName evidence="7">AAA family ATPase</fullName>
    </submittedName>
    <submittedName>
        <fullName evidence="5">DUF2813 domain-containing protein</fullName>
    </submittedName>
</protein>
<dbReference type="GO" id="GO:0006302">
    <property type="term" value="P:double-strand break repair"/>
    <property type="evidence" value="ECO:0007669"/>
    <property type="project" value="TreeGrafter"/>
</dbReference>
<dbReference type="EMBL" id="AAGBIR010000002">
    <property type="protein sequence ID" value="EBO0843783.1"/>
    <property type="molecule type" value="Genomic_DNA"/>
</dbReference>
<dbReference type="Gene3D" id="3.40.50.300">
    <property type="entry name" value="P-loop containing nucleotide triphosphate hydrolases"/>
    <property type="match status" value="1"/>
</dbReference>
<dbReference type="PANTHER" id="PTHR32182">
    <property type="entry name" value="DNA REPLICATION AND REPAIR PROTEIN RECF"/>
    <property type="match status" value="1"/>
</dbReference>
<evidence type="ECO:0000259" key="1">
    <source>
        <dbReference type="Pfam" id="PF13175"/>
    </source>
</evidence>
<dbReference type="InterPro" id="IPR041685">
    <property type="entry name" value="AAA_GajA/Old/RecF-like"/>
</dbReference>
<dbReference type="EMBL" id="AAGAYU010000034">
    <property type="protein sequence ID" value="EBM0261383.1"/>
    <property type="molecule type" value="Genomic_DNA"/>
</dbReference>
<proteinExistence type="predicted"/>
<dbReference type="PANTHER" id="PTHR32182:SF23">
    <property type="entry name" value="ATP BINDING PROTEIN"/>
    <property type="match status" value="1"/>
</dbReference>
<reference evidence="7" key="2">
    <citation type="submission" date="2018-07" db="EMBL/GenBank/DDBJ databases">
        <authorList>
            <consortium name="GenomeTrakr network: Whole genome sequencing for foodborne pathogen traceback"/>
        </authorList>
    </citation>
    <scope>NUCLEOTIDE SEQUENCE</scope>
    <source>
        <strain evidence="7">D15-003906</strain>
    </source>
</reference>
<dbReference type="EMBL" id="AACWZO010000040">
    <property type="protein sequence ID" value="EAN0849778.1"/>
    <property type="molecule type" value="Genomic_DNA"/>
</dbReference>
<evidence type="ECO:0000313" key="4">
    <source>
        <dbReference type="EMBL" id="EAN8964680.1"/>
    </source>
</evidence>
<evidence type="ECO:0000313" key="7">
    <source>
        <dbReference type="EMBL" id="EBU0680238.1"/>
    </source>
</evidence>
<dbReference type="EMBL" id="AACURD010000002">
    <property type="protein sequence ID" value="EAM3605508.1"/>
    <property type="molecule type" value="Genomic_DNA"/>
</dbReference>
<name>A0A5T5EW03_SALER</name>
<evidence type="ECO:0000313" key="6">
    <source>
        <dbReference type="EMBL" id="EBO0843783.1"/>
    </source>
</evidence>
<organism evidence="5">
    <name type="scientific">Salmonella enterica</name>
    <name type="common">Salmonella choleraesuis</name>
    <dbReference type="NCBI Taxonomy" id="28901"/>
    <lineage>
        <taxon>Bacteria</taxon>
        <taxon>Pseudomonadati</taxon>
        <taxon>Pseudomonadota</taxon>
        <taxon>Gammaproteobacteria</taxon>
        <taxon>Enterobacterales</taxon>
        <taxon>Enterobacteriaceae</taxon>
        <taxon>Salmonella</taxon>
    </lineage>
</organism>
<dbReference type="EMBL" id="AACZAA010000004">
    <property type="protein sequence ID" value="EAN8964680.1"/>
    <property type="molecule type" value="Genomic_DNA"/>
</dbReference>
<dbReference type="Pfam" id="PF13175">
    <property type="entry name" value="AAA_15"/>
    <property type="match status" value="1"/>
</dbReference>
<evidence type="ECO:0000313" key="3">
    <source>
        <dbReference type="EMBL" id="EAN0849778.1"/>
    </source>
</evidence>
<dbReference type="EMBL" id="AAHAVH010000002">
    <property type="protein sequence ID" value="EBU0680238.1"/>
    <property type="molecule type" value="Genomic_DNA"/>
</dbReference>
<evidence type="ECO:0000313" key="5">
    <source>
        <dbReference type="EMBL" id="EBM0261383.1"/>
    </source>
</evidence>